<dbReference type="PRINTS" id="PR00127">
    <property type="entry name" value="CLPPROTEASEP"/>
</dbReference>
<keyword evidence="2" id="KW-0645">Protease</keyword>
<dbReference type="GO" id="GO:0004176">
    <property type="term" value="F:ATP-dependent peptidase activity"/>
    <property type="evidence" value="ECO:0007669"/>
    <property type="project" value="InterPro"/>
</dbReference>
<dbReference type="KEGG" id="pcor:KS4_16510"/>
<keyword evidence="3 7" id="KW-0378">Hydrolase</keyword>
<keyword evidence="4" id="KW-0720">Serine protease</keyword>
<dbReference type="PANTHER" id="PTHR42987">
    <property type="entry name" value="PEPTIDASE S49"/>
    <property type="match status" value="1"/>
</dbReference>
<dbReference type="InterPro" id="IPR047272">
    <property type="entry name" value="S49_SppA_C"/>
</dbReference>
<dbReference type="InterPro" id="IPR002142">
    <property type="entry name" value="Peptidase_S49"/>
</dbReference>
<dbReference type="Gene3D" id="6.20.330.10">
    <property type="match status" value="1"/>
</dbReference>
<evidence type="ECO:0000256" key="2">
    <source>
        <dbReference type="ARBA" id="ARBA00022670"/>
    </source>
</evidence>
<proteinExistence type="inferred from homology"/>
<dbReference type="EC" id="3.4.21.-" evidence="7"/>
<feature type="domain" description="Peptidase S49" evidence="6">
    <location>
        <begin position="130"/>
        <end position="280"/>
    </location>
</feature>
<keyword evidence="8" id="KW-1185">Reference proteome</keyword>
<reference evidence="7 8" key="1">
    <citation type="submission" date="2019-02" db="EMBL/GenBank/DDBJ databases">
        <title>Deep-cultivation of Planctomycetes and their phenomic and genomic characterization uncovers novel biology.</title>
        <authorList>
            <person name="Wiegand S."/>
            <person name="Jogler M."/>
            <person name="Boedeker C."/>
            <person name="Pinto D."/>
            <person name="Vollmers J."/>
            <person name="Rivas-Marin E."/>
            <person name="Kohn T."/>
            <person name="Peeters S.H."/>
            <person name="Heuer A."/>
            <person name="Rast P."/>
            <person name="Oberbeckmann S."/>
            <person name="Bunk B."/>
            <person name="Jeske O."/>
            <person name="Meyerdierks A."/>
            <person name="Storesund J.E."/>
            <person name="Kallscheuer N."/>
            <person name="Luecker S."/>
            <person name="Lage O.M."/>
            <person name="Pohl T."/>
            <person name="Merkel B.J."/>
            <person name="Hornburger P."/>
            <person name="Mueller R.-W."/>
            <person name="Bruemmer F."/>
            <person name="Labrenz M."/>
            <person name="Spormann A.M."/>
            <person name="Op den Camp H."/>
            <person name="Overmann J."/>
            <person name="Amann R."/>
            <person name="Jetten M.S.M."/>
            <person name="Mascher T."/>
            <person name="Medema M.H."/>
            <person name="Devos D.P."/>
            <person name="Kaster A.-K."/>
            <person name="Ovreas L."/>
            <person name="Rohde M."/>
            <person name="Galperin M.Y."/>
            <person name="Jogler C."/>
        </authorList>
    </citation>
    <scope>NUCLEOTIDE SEQUENCE [LARGE SCALE GENOMIC DNA]</scope>
    <source>
        <strain evidence="7 8">KS4</strain>
    </source>
</reference>
<dbReference type="InterPro" id="IPR029045">
    <property type="entry name" value="ClpP/crotonase-like_dom_sf"/>
</dbReference>
<organism evidence="7 8">
    <name type="scientific">Poriferisphaera corsica</name>
    <dbReference type="NCBI Taxonomy" id="2528020"/>
    <lineage>
        <taxon>Bacteria</taxon>
        <taxon>Pseudomonadati</taxon>
        <taxon>Planctomycetota</taxon>
        <taxon>Phycisphaerae</taxon>
        <taxon>Phycisphaerales</taxon>
        <taxon>Phycisphaeraceae</taxon>
        <taxon>Poriferisphaera</taxon>
    </lineage>
</organism>
<keyword evidence="5" id="KW-0732">Signal</keyword>
<dbReference type="NCBIfam" id="TIGR00706">
    <property type="entry name" value="SppA_dom"/>
    <property type="match status" value="1"/>
</dbReference>
<gene>
    <name evidence="7" type="primary">sppA_1</name>
    <name evidence="7" type="ORF">KS4_16510</name>
</gene>
<dbReference type="AlphaFoldDB" id="A0A517YTR1"/>
<comment type="similarity">
    <text evidence="1">Belongs to the peptidase S49 family.</text>
</comment>
<protein>
    <submittedName>
        <fullName evidence="7">Signal peptide peptidase SppA</fullName>
        <ecNumber evidence="7">3.4.21.-</ecNumber>
    </submittedName>
</protein>
<dbReference type="RefSeq" id="WP_200761691.1">
    <property type="nucleotide sequence ID" value="NZ_CP036425.1"/>
</dbReference>
<sequence precursor="true">MTRIHSVTVQLAVLLLSFLSLSACSPMTFVVGLGPSQKELETQVVQSEPGAQTRQVAIIDVSGVIMNAHQPGPLFTEGEHPISLFREKLVKAANDPNVRAIILRINSPGGGVTASDAMYREVLRFKEITNNQKPVIALLMDVAASGGYYLACSADEIVAYPTTVTGSIGVIFQTLSVEPALTRLGVQSNTITSGPNKAAGSPLQAMTPEQRQVLQSMVNNFYKRFTKIVQQARPDIPQDQFETVTDGRVFDGDQALALGLVDQLGDIQTAFEEAKKRAHISKANLTIFHRPLSYVPTPYAATPINPNHSASTSNSPAFSISTSINPSNLPTGFYFLWAPALQ</sequence>
<dbReference type="PANTHER" id="PTHR42987:SF4">
    <property type="entry name" value="PROTEASE SOHB-RELATED"/>
    <property type="match status" value="1"/>
</dbReference>
<evidence type="ECO:0000259" key="6">
    <source>
        <dbReference type="Pfam" id="PF01343"/>
    </source>
</evidence>
<accession>A0A517YTR1</accession>
<dbReference type="InterPro" id="IPR001907">
    <property type="entry name" value="ClpP"/>
</dbReference>
<name>A0A517YTR1_9BACT</name>
<evidence type="ECO:0000313" key="7">
    <source>
        <dbReference type="EMBL" id="QDU33599.1"/>
    </source>
</evidence>
<dbReference type="InterPro" id="IPR004635">
    <property type="entry name" value="Pept_S49_SppA"/>
</dbReference>
<dbReference type="Gene3D" id="3.90.226.10">
    <property type="entry name" value="2-enoyl-CoA Hydratase, Chain A, domain 1"/>
    <property type="match status" value="1"/>
</dbReference>
<dbReference type="PROSITE" id="PS51257">
    <property type="entry name" value="PROKAR_LIPOPROTEIN"/>
    <property type="match status" value="1"/>
</dbReference>
<dbReference type="CDD" id="cd07023">
    <property type="entry name" value="S49_Sppa_N_C"/>
    <property type="match status" value="1"/>
</dbReference>
<evidence type="ECO:0000256" key="1">
    <source>
        <dbReference type="ARBA" id="ARBA00008683"/>
    </source>
</evidence>
<dbReference type="SUPFAM" id="SSF52096">
    <property type="entry name" value="ClpP/crotonase"/>
    <property type="match status" value="1"/>
</dbReference>
<evidence type="ECO:0000313" key="8">
    <source>
        <dbReference type="Proteomes" id="UP000317369"/>
    </source>
</evidence>
<dbReference type="EMBL" id="CP036425">
    <property type="protein sequence ID" value="QDU33599.1"/>
    <property type="molecule type" value="Genomic_DNA"/>
</dbReference>
<feature type="signal peptide" evidence="5">
    <location>
        <begin position="1"/>
        <end position="22"/>
    </location>
</feature>
<evidence type="ECO:0000256" key="4">
    <source>
        <dbReference type="ARBA" id="ARBA00022825"/>
    </source>
</evidence>
<dbReference type="Proteomes" id="UP000317369">
    <property type="component" value="Chromosome"/>
</dbReference>
<feature type="chain" id="PRO_5021775655" evidence="5">
    <location>
        <begin position="23"/>
        <end position="342"/>
    </location>
</feature>
<dbReference type="Pfam" id="PF01343">
    <property type="entry name" value="Peptidase_S49"/>
    <property type="match status" value="1"/>
</dbReference>
<evidence type="ECO:0000256" key="3">
    <source>
        <dbReference type="ARBA" id="ARBA00022801"/>
    </source>
</evidence>
<dbReference type="GO" id="GO:0006508">
    <property type="term" value="P:proteolysis"/>
    <property type="evidence" value="ECO:0007669"/>
    <property type="project" value="UniProtKB-KW"/>
</dbReference>
<dbReference type="GO" id="GO:0004252">
    <property type="term" value="F:serine-type endopeptidase activity"/>
    <property type="evidence" value="ECO:0007669"/>
    <property type="project" value="InterPro"/>
</dbReference>
<evidence type="ECO:0000256" key="5">
    <source>
        <dbReference type="SAM" id="SignalP"/>
    </source>
</evidence>